<evidence type="ECO:0000313" key="2">
    <source>
        <dbReference type="Proteomes" id="UP000652761"/>
    </source>
</evidence>
<name>A0A843V3I9_COLES</name>
<dbReference type="AlphaFoldDB" id="A0A843V3I9"/>
<accession>A0A843V3I9</accession>
<keyword evidence="2" id="KW-1185">Reference proteome</keyword>
<dbReference type="EMBL" id="NMUH01001131">
    <property type="protein sequence ID" value="MQL89247.1"/>
    <property type="molecule type" value="Genomic_DNA"/>
</dbReference>
<sequence length="130" mass="14969">MGSSHPELQTPWPEITYPHGFELPHLALHQTIVAFTINYLHLLYVIPLEHTKDLVALRNLGFEFPSIKNNDYPRGSLAARMGHYAWHSIPATLHFATLHFFHFTSLHHTPFHSTLCPFALFPYKADAKAW</sequence>
<gene>
    <name evidence="1" type="ORF">Taro_021827</name>
</gene>
<evidence type="ECO:0000313" key="1">
    <source>
        <dbReference type="EMBL" id="MQL89247.1"/>
    </source>
</evidence>
<reference evidence="1" key="1">
    <citation type="submission" date="2017-07" db="EMBL/GenBank/DDBJ databases">
        <title>Taro Niue Genome Assembly and Annotation.</title>
        <authorList>
            <person name="Atibalentja N."/>
            <person name="Keating K."/>
            <person name="Fields C.J."/>
        </authorList>
    </citation>
    <scope>NUCLEOTIDE SEQUENCE</scope>
    <source>
        <strain evidence="1">Niue_2</strain>
        <tissue evidence="1">Leaf</tissue>
    </source>
</reference>
<dbReference type="Proteomes" id="UP000652761">
    <property type="component" value="Unassembled WGS sequence"/>
</dbReference>
<proteinExistence type="predicted"/>
<protein>
    <submittedName>
        <fullName evidence="1">Uncharacterized protein</fullName>
    </submittedName>
</protein>
<comment type="caution">
    <text evidence="1">The sequence shown here is derived from an EMBL/GenBank/DDBJ whole genome shotgun (WGS) entry which is preliminary data.</text>
</comment>
<organism evidence="1 2">
    <name type="scientific">Colocasia esculenta</name>
    <name type="common">Wild taro</name>
    <name type="synonym">Arum esculentum</name>
    <dbReference type="NCBI Taxonomy" id="4460"/>
    <lineage>
        <taxon>Eukaryota</taxon>
        <taxon>Viridiplantae</taxon>
        <taxon>Streptophyta</taxon>
        <taxon>Embryophyta</taxon>
        <taxon>Tracheophyta</taxon>
        <taxon>Spermatophyta</taxon>
        <taxon>Magnoliopsida</taxon>
        <taxon>Liliopsida</taxon>
        <taxon>Araceae</taxon>
        <taxon>Aroideae</taxon>
        <taxon>Colocasieae</taxon>
        <taxon>Colocasia</taxon>
    </lineage>
</organism>